<evidence type="ECO:0000313" key="2">
    <source>
        <dbReference type="EMBL" id="SFF19105.1"/>
    </source>
</evidence>
<accession>A0A1I2GNF0</accession>
<proteinExistence type="predicted"/>
<dbReference type="Proteomes" id="UP000183129">
    <property type="component" value="Unassembled WGS sequence"/>
</dbReference>
<sequence>MKITTSVFCLCTFISTYSAIAQVSEPVFSAIIGLGAGTMINNTYLDPKISKLNNVVIIERSDKMRYNATLGFSWTPYKYWVDKMDAAGEVVSHDLVTKGPTFAVFVNPVSLSTISETNKPFDWGVGAGWRFRAVSLLATIEFLNVRQPRDYFLAQFEGKNLPLIVNGNIQSEISTSDDTLFKNRGVAAIGLKLVIPIDLLNFGKNSGTNGNTTSGK</sequence>
<keyword evidence="1" id="KW-0732">Signal</keyword>
<organism evidence="2 3">
    <name type="scientific">Pedobacter antarcticus</name>
    <dbReference type="NCBI Taxonomy" id="34086"/>
    <lineage>
        <taxon>Bacteria</taxon>
        <taxon>Pseudomonadati</taxon>
        <taxon>Bacteroidota</taxon>
        <taxon>Sphingobacteriia</taxon>
        <taxon>Sphingobacteriales</taxon>
        <taxon>Sphingobacteriaceae</taxon>
        <taxon>Pedobacter</taxon>
    </lineage>
</organism>
<evidence type="ECO:0000256" key="1">
    <source>
        <dbReference type="SAM" id="SignalP"/>
    </source>
</evidence>
<name>A0A1I2GNF0_9SPHI</name>
<gene>
    <name evidence="2" type="ORF">SAMN03003324_02763</name>
</gene>
<evidence type="ECO:0000313" key="3">
    <source>
        <dbReference type="Proteomes" id="UP000183129"/>
    </source>
</evidence>
<dbReference type="RefSeq" id="WP_037439349.1">
    <property type="nucleotide sequence ID" value="NZ_FNGZ01000005.1"/>
</dbReference>
<feature type="chain" id="PRO_5010371285" description="Outer membrane protein beta-barrel domain-containing protein" evidence="1">
    <location>
        <begin position="22"/>
        <end position="216"/>
    </location>
</feature>
<evidence type="ECO:0008006" key="4">
    <source>
        <dbReference type="Google" id="ProtNLM"/>
    </source>
</evidence>
<feature type="signal peptide" evidence="1">
    <location>
        <begin position="1"/>
        <end position="21"/>
    </location>
</feature>
<reference evidence="2 3" key="1">
    <citation type="submission" date="2016-10" db="EMBL/GenBank/DDBJ databases">
        <authorList>
            <person name="de Groot N.N."/>
        </authorList>
    </citation>
    <scope>NUCLEOTIDE SEQUENCE [LARGE SCALE GENOMIC DNA]</scope>
    <source>
        <strain evidence="2 3">ATCC 51969</strain>
    </source>
</reference>
<dbReference type="AlphaFoldDB" id="A0A1I2GNF0"/>
<protein>
    <recommendedName>
        <fullName evidence="4">Outer membrane protein beta-barrel domain-containing protein</fullName>
    </recommendedName>
</protein>
<dbReference type="EMBL" id="FONS01000006">
    <property type="protein sequence ID" value="SFF19105.1"/>
    <property type="molecule type" value="Genomic_DNA"/>
</dbReference>